<dbReference type="Pfam" id="PF22486">
    <property type="entry name" value="MATH_2"/>
    <property type="match status" value="1"/>
</dbReference>
<dbReference type="PANTHER" id="PTHR46236:SF35">
    <property type="entry name" value="MATH DOMAIN-CONTAINING PROTEIN"/>
    <property type="match status" value="1"/>
</dbReference>
<comment type="caution">
    <text evidence="4">The sequence shown here is derived from an EMBL/GenBank/DDBJ whole genome shotgun (WGS) entry which is preliminary data.</text>
</comment>
<dbReference type="AlphaFoldDB" id="D3B795"/>
<organism evidence="4 5">
    <name type="scientific">Heterostelium pallidum (strain ATCC 26659 / Pp 5 / PN500)</name>
    <name type="common">Cellular slime mold</name>
    <name type="synonym">Polysphondylium pallidum</name>
    <dbReference type="NCBI Taxonomy" id="670386"/>
    <lineage>
        <taxon>Eukaryota</taxon>
        <taxon>Amoebozoa</taxon>
        <taxon>Evosea</taxon>
        <taxon>Eumycetozoa</taxon>
        <taxon>Dictyostelia</taxon>
        <taxon>Acytosteliales</taxon>
        <taxon>Acytosteliaceae</taxon>
        <taxon>Heterostelium</taxon>
    </lineage>
</organism>
<reference evidence="4 5" key="1">
    <citation type="journal article" date="2011" name="Genome Res.">
        <title>Phylogeny-wide analysis of social amoeba genomes highlights ancient origins for complex intercellular communication.</title>
        <authorList>
            <person name="Heidel A.J."/>
            <person name="Lawal H.M."/>
            <person name="Felder M."/>
            <person name="Schilde C."/>
            <person name="Helps N.R."/>
            <person name="Tunggal B."/>
            <person name="Rivero F."/>
            <person name="John U."/>
            <person name="Schleicher M."/>
            <person name="Eichinger L."/>
            <person name="Platzer M."/>
            <person name="Noegel A.A."/>
            <person name="Schaap P."/>
            <person name="Gloeckner G."/>
        </authorList>
    </citation>
    <scope>NUCLEOTIDE SEQUENCE [LARGE SCALE GENOMIC DNA]</scope>
    <source>
        <strain evidence="5">ATCC 26659 / Pp 5 / PN500</strain>
    </source>
</reference>
<sequence>MQNNNSPNSNNNGLNNGNNGAVAVDNNNNNNNNGVLKNDVNNNYLSPNSNGATDDKISMSPEFQQQKPSITPQPMAAVQQHQQQQTKLTFIINGFSKFENQFYTQTNTLWGLTWRLYVFPKGNTSPNDLSLFLDMNEIKQQNFPNQKVNFVLEMVNQKNPEENVRKTADHIFNIRSADWGFNKFMKIPTLLDPKNGFIVDDTIIIHAHILNVIPEVITANGQRTFIDNLLMLIIYYFL</sequence>
<dbReference type="EMBL" id="ADBJ01000018">
    <property type="protein sequence ID" value="EFA82638.1"/>
    <property type="molecule type" value="Genomic_DNA"/>
</dbReference>
<evidence type="ECO:0000256" key="2">
    <source>
        <dbReference type="SAM" id="MobiDB-lite"/>
    </source>
</evidence>
<dbReference type="Proteomes" id="UP000001396">
    <property type="component" value="Unassembled WGS sequence"/>
</dbReference>
<dbReference type="SMART" id="SM00061">
    <property type="entry name" value="MATH"/>
    <property type="match status" value="1"/>
</dbReference>
<dbReference type="PANTHER" id="PTHR46236">
    <property type="entry name" value="TRAF-LIKE SUPERFAMILY PROTEIN"/>
    <property type="match status" value="1"/>
</dbReference>
<dbReference type="STRING" id="670386.D3B795"/>
<dbReference type="CDD" id="cd00121">
    <property type="entry name" value="MATH"/>
    <property type="match status" value="1"/>
</dbReference>
<dbReference type="InterPro" id="IPR002083">
    <property type="entry name" value="MATH/TRAF_dom"/>
</dbReference>
<keyword evidence="5" id="KW-1185">Reference proteome</keyword>
<dbReference type="Gene3D" id="2.60.210.10">
    <property type="entry name" value="Apoptosis, Tumor Necrosis Factor Receptor Associated Protein 2, Chain A"/>
    <property type="match status" value="1"/>
</dbReference>
<dbReference type="GeneID" id="31359818"/>
<dbReference type="InterPro" id="IPR008974">
    <property type="entry name" value="TRAF-like"/>
</dbReference>
<dbReference type="RefSeq" id="XP_020434755.1">
    <property type="nucleotide sequence ID" value="XM_020575235.1"/>
</dbReference>
<evidence type="ECO:0000256" key="1">
    <source>
        <dbReference type="ARBA" id="ARBA00023054"/>
    </source>
</evidence>
<dbReference type="PROSITE" id="PS50144">
    <property type="entry name" value="MATH"/>
    <property type="match status" value="1"/>
</dbReference>
<evidence type="ECO:0000313" key="5">
    <source>
        <dbReference type="Proteomes" id="UP000001396"/>
    </source>
</evidence>
<accession>D3B795</accession>
<feature type="domain" description="MATH" evidence="3">
    <location>
        <begin position="85"/>
        <end position="209"/>
    </location>
</feature>
<proteinExistence type="predicted"/>
<name>D3B795_HETP5</name>
<dbReference type="InterPro" id="IPR050804">
    <property type="entry name" value="MCC"/>
</dbReference>
<feature type="compositionally biased region" description="Low complexity" evidence="2">
    <location>
        <begin position="1"/>
        <end position="43"/>
    </location>
</feature>
<dbReference type="InParanoid" id="D3B795"/>
<evidence type="ECO:0000313" key="4">
    <source>
        <dbReference type="EMBL" id="EFA82638.1"/>
    </source>
</evidence>
<evidence type="ECO:0000259" key="3">
    <source>
        <dbReference type="PROSITE" id="PS50144"/>
    </source>
</evidence>
<gene>
    <name evidence="4" type="ORF">PPL_04331</name>
</gene>
<feature type="region of interest" description="Disordered" evidence="2">
    <location>
        <begin position="1"/>
        <end position="67"/>
    </location>
</feature>
<keyword evidence="1" id="KW-0175">Coiled coil</keyword>
<dbReference type="SUPFAM" id="SSF49599">
    <property type="entry name" value="TRAF domain-like"/>
    <property type="match status" value="1"/>
</dbReference>
<protein>
    <submittedName>
        <fullName evidence="4">Meprin and TRAF domain-containing protein</fullName>
    </submittedName>
</protein>